<dbReference type="GO" id="GO:0000387">
    <property type="term" value="P:spliceosomal snRNP assembly"/>
    <property type="evidence" value="ECO:0007669"/>
    <property type="project" value="TreeGrafter"/>
</dbReference>
<organism evidence="1 2">
    <name type="scientific">Galleria mellonella</name>
    <name type="common">Greater wax moth</name>
    <dbReference type="NCBI Taxonomy" id="7137"/>
    <lineage>
        <taxon>Eukaryota</taxon>
        <taxon>Metazoa</taxon>
        <taxon>Ecdysozoa</taxon>
        <taxon>Arthropoda</taxon>
        <taxon>Hexapoda</taxon>
        <taxon>Insecta</taxon>
        <taxon>Pterygota</taxon>
        <taxon>Neoptera</taxon>
        <taxon>Endopterygota</taxon>
        <taxon>Lepidoptera</taxon>
        <taxon>Glossata</taxon>
        <taxon>Ditrysia</taxon>
        <taxon>Pyraloidea</taxon>
        <taxon>Pyralidae</taxon>
        <taxon>Galleriinae</taxon>
        <taxon>Galleria</taxon>
    </lineage>
</organism>
<dbReference type="InParanoid" id="A0A6J1WMY5"/>
<dbReference type="InterPro" id="IPR020338">
    <property type="entry name" value="SMN_gemin7"/>
</dbReference>
<evidence type="ECO:0000313" key="1">
    <source>
        <dbReference type="Proteomes" id="UP001652740"/>
    </source>
</evidence>
<gene>
    <name evidence="2" type="primary">LOC113512846</name>
</gene>
<name>A0A6J1WMY5_GALME</name>
<accession>A0A6J1WMY5</accession>
<dbReference type="OrthoDB" id="70763at2759"/>
<dbReference type="RefSeq" id="XP_026752591.1">
    <property type="nucleotide sequence ID" value="XM_026896790.3"/>
</dbReference>
<keyword evidence="1" id="KW-1185">Reference proteome</keyword>
<dbReference type="GO" id="GO:0034719">
    <property type="term" value="C:SMN-Sm protein complex"/>
    <property type="evidence" value="ECO:0007669"/>
    <property type="project" value="InterPro"/>
</dbReference>
<dbReference type="Pfam" id="PF11095">
    <property type="entry name" value="Gemin7"/>
    <property type="match status" value="1"/>
</dbReference>
<sequence length="96" mass="10721">MPPETDMGDETKAKEQKARAELREGFLREMNELSGASCKILTYEQSTLHATFSAWKPDGSDILVHNMQTPASIKMPSALIRTSDILAVQFEKPIQL</sequence>
<dbReference type="PANTHER" id="PTHR14679:SF1">
    <property type="entry name" value="GEM-ASSOCIATED PROTEIN 7"/>
    <property type="match status" value="1"/>
</dbReference>
<dbReference type="Gene3D" id="2.30.30.100">
    <property type="match status" value="1"/>
</dbReference>
<dbReference type="AlphaFoldDB" id="A0A6J1WMY5"/>
<dbReference type="GeneID" id="113512846"/>
<reference evidence="2" key="1">
    <citation type="submission" date="2025-08" db="UniProtKB">
        <authorList>
            <consortium name="RefSeq"/>
        </authorList>
    </citation>
    <scope>IDENTIFICATION</scope>
    <source>
        <tissue evidence="2">Whole larvae</tissue>
    </source>
</reference>
<dbReference type="KEGG" id="gmw:113512846"/>
<proteinExistence type="predicted"/>
<dbReference type="Proteomes" id="UP001652740">
    <property type="component" value="Unplaced"/>
</dbReference>
<dbReference type="PANTHER" id="PTHR14679">
    <property type="entry name" value="GEM-ASSOCIATED PROTEIN 7"/>
    <property type="match status" value="1"/>
</dbReference>
<protein>
    <submittedName>
        <fullName evidence="2">Uncharacterized protein LOC113512846</fullName>
    </submittedName>
</protein>
<evidence type="ECO:0000313" key="2">
    <source>
        <dbReference type="RefSeq" id="XP_026752591.1"/>
    </source>
</evidence>